<accession>A0ABS1CFK5</accession>
<dbReference type="InterPro" id="IPR036909">
    <property type="entry name" value="Cyt_c-like_dom_sf"/>
</dbReference>
<dbReference type="PROSITE" id="PS51007">
    <property type="entry name" value="CYTC"/>
    <property type="match status" value="2"/>
</dbReference>
<organism evidence="8 9">
    <name type="scientific">Thiohalocapsa halophila</name>
    <dbReference type="NCBI Taxonomy" id="69359"/>
    <lineage>
        <taxon>Bacteria</taxon>
        <taxon>Pseudomonadati</taxon>
        <taxon>Pseudomonadota</taxon>
        <taxon>Gammaproteobacteria</taxon>
        <taxon>Chromatiales</taxon>
        <taxon>Chromatiaceae</taxon>
        <taxon>Thiohalocapsa</taxon>
    </lineage>
</organism>
<evidence type="ECO:0000256" key="4">
    <source>
        <dbReference type="ARBA" id="ARBA00022982"/>
    </source>
</evidence>
<protein>
    <submittedName>
        <fullName evidence="8">Cytochrome C</fullName>
    </submittedName>
</protein>
<dbReference type="Pfam" id="PF00034">
    <property type="entry name" value="Cytochrom_C"/>
    <property type="match status" value="1"/>
</dbReference>
<gene>
    <name evidence="8" type="ORF">CKO31_07940</name>
</gene>
<dbReference type="EMBL" id="NRRV01000014">
    <property type="protein sequence ID" value="MBK1630675.1"/>
    <property type="molecule type" value="Genomic_DNA"/>
</dbReference>
<sequence length="244" mass="26466">MMAVAEPPSAAAGAEDPAAIAQAEYDAVMTLEPDVDNGRRVYLTCAVCHLPEAWGSIDGTYPQIAGQLRTVIIKQLADFRAGNRDNPLMYPFSVPTILGGKQELADVAAYVAQLPMTPHNGLGPGTDLALGEQLYEEHCLDCHGVDGEGDVREHIPALAGQHYAYLMRQFDQIRDGARRNADSKMSQEIQNFTPAEQSAVLDYSARLRPPADKLAPDGWTNPDFPSFVRDAAGIRARPPMPQVP</sequence>
<dbReference type="Gene3D" id="1.10.760.10">
    <property type="entry name" value="Cytochrome c-like domain"/>
    <property type="match status" value="2"/>
</dbReference>
<dbReference type="PANTHER" id="PTHR33751">
    <property type="entry name" value="CBB3-TYPE CYTOCHROME C OXIDASE SUBUNIT FIXP"/>
    <property type="match status" value="1"/>
</dbReference>
<comment type="caution">
    <text evidence="8">The sequence shown here is derived from an EMBL/GenBank/DDBJ whole genome shotgun (WGS) entry which is preliminary data.</text>
</comment>
<evidence type="ECO:0000256" key="5">
    <source>
        <dbReference type="ARBA" id="ARBA00023004"/>
    </source>
</evidence>
<dbReference type="InterPro" id="IPR009056">
    <property type="entry name" value="Cyt_c-like_dom"/>
</dbReference>
<name>A0ABS1CFK5_9GAMM</name>
<reference evidence="8 9" key="1">
    <citation type="journal article" date="2020" name="Microorganisms">
        <title>Osmotic Adaptation and Compatible Solute Biosynthesis of Phototrophic Bacteria as Revealed from Genome Analyses.</title>
        <authorList>
            <person name="Imhoff J.F."/>
            <person name="Rahn T."/>
            <person name="Kunzel S."/>
            <person name="Keller A."/>
            <person name="Neulinger S.C."/>
        </authorList>
    </citation>
    <scope>NUCLEOTIDE SEQUENCE [LARGE SCALE GENOMIC DNA]</scope>
    <source>
        <strain evidence="8 9">DSM 6210</strain>
    </source>
</reference>
<keyword evidence="5 6" id="KW-0408">Iron</keyword>
<proteinExistence type="predicted"/>
<evidence type="ECO:0000313" key="8">
    <source>
        <dbReference type="EMBL" id="MBK1630675.1"/>
    </source>
</evidence>
<feature type="domain" description="Cytochrome c" evidence="7">
    <location>
        <begin position="126"/>
        <end position="208"/>
    </location>
</feature>
<evidence type="ECO:0000313" key="9">
    <source>
        <dbReference type="Proteomes" id="UP000748752"/>
    </source>
</evidence>
<dbReference type="Proteomes" id="UP000748752">
    <property type="component" value="Unassembled WGS sequence"/>
</dbReference>
<dbReference type="InterPro" id="IPR050597">
    <property type="entry name" value="Cytochrome_c_Oxidase_Subunit"/>
</dbReference>
<keyword evidence="1" id="KW-0813">Transport</keyword>
<evidence type="ECO:0000256" key="3">
    <source>
        <dbReference type="ARBA" id="ARBA00022723"/>
    </source>
</evidence>
<evidence type="ECO:0000256" key="2">
    <source>
        <dbReference type="ARBA" id="ARBA00022617"/>
    </source>
</evidence>
<keyword evidence="4" id="KW-0249">Electron transport</keyword>
<dbReference type="SUPFAM" id="SSF46626">
    <property type="entry name" value="Cytochrome c"/>
    <property type="match status" value="2"/>
</dbReference>
<feature type="domain" description="Cytochrome c" evidence="7">
    <location>
        <begin position="33"/>
        <end position="115"/>
    </location>
</feature>
<evidence type="ECO:0000259" key="7">
    <source>
        <dbReference type="PROSITE" id="PS51007"/>
    </source>
</evidence>
<dbReference type="PANTHER" id="PTHR33751:SF9">
    <property type="entry name" value="CYTOCHROME C4"/>
    <property type="match status" value="1"/>
</dbReference>
<keyword evidence="3 6" id="KW-0479">Metal-binding</keyword>
<keyword evidence="2 6" id="KW-0349">Heme</keyword>
<evidence type="ECO:0000256" key="1">
    <source>
        <dbReference type="ARBA" id="ARBA00022448"/>
    </source>
</evidence>
<keyword evidence="9" id="KW-1185">Reference proteome</keyword>
<evidence type="ECO:0000256" key="6">
    <source>
        <dbReference type="PROSITE-ProRule" id="PRU00433"/>
    </source>
</evidence>